<feature type="compositionally biased region" description="Low complexity" evidence="1">
    <location>
        <begin position="50"/>
        <end position="61"/>
    </location>
</feature>
<reference evidence="2" key="1">
    <citation type="submission" date="2015-06" db="EMBL/GenBank/DDBJ databases">
        <title>Genetic Architecture Underlying Mating-Type Determination in the Yeast Leucosporidium scottii and the Evolution of Mating Systems in Basidiomycetes.</title>
        <authorList>
            <person name="Maia T.M."/>
            <person name="Lopes S."/>
            <person name="Almeida J.M.G.C.F."/>
            <person name="Rosa L.H."/>
            <person name="Sampaio J.P."/>
            <person name="Goncalves P."/>
            <person name="Coelho M.A."/>
        </authorList>
    </citation>
    <scope>NUCLEOTIDE SEQUENCE</scope>
</reference>
<dbReference type="AlphaFoldDB" id="A0A0H5G9M2"/>
<proteinExistence type="predicted"/>
<evidence type="ECO:0000313" key="2">
    <source>
        <dbReference type="EMBL" id="CRX78994.1"/>
    </source>
</evidence>
<feature type="non-terminal residue" evidence="2">
    <location>
        <position position="1"/>
    </location>
</feature>
<accession>A0A0H5G9M2</accession>
<protein>
    <submittedName>
        <fullName evidence="2">Uncharacterized protein</fullName>
    </submittedName>
</protein>
<feature type="compositionally biased region" description="Polar residues" evidence="1">
    <location>
        <begin position="106"/>
        <end position="128"/>
    </location>
</feature>
<feature type="region of interest" description="Disordered" evidence="1">
    <location>
        <begin position="1"/>
        <end position="177"/>
    </location>
</feature>
<name>A0A0H5G9M2_9BASI</name>
<dbReference type="EMBL" id="LN868506">
    <property type="protein sequence ID" value="CRX78994.1"/>
    <property type="molecule type" value="Genomic_DNA"/>
</dbReference>
<feature type="region of interest" description="Disordered" evidence="1">
    <location>
        <begin position="212"/>
        <end position="254"/>
    </location>
</feature>
<feature type="compositionally biased region" description="Basic and acidic residues" evidence="1">
    <location>
        <begin position="371"/>
        <end position="381"/>
    </location>
</feature>
<feature type="compositionally biased region" description="Polar residues" evidence="1">
    <location>
        <begin position="212"/>
        <end position="227"/>
    </location>
</feature>
<gene>
    <name evidence="2" type="ORF">ls5930a1_00073</name>
</gene>
<sequence>MSPAPKTPTARLHRRAHPSPPTTPSYYGEEDIFFTPPSSREGSMPPTPTSPTFSIPRSTSPQTSFVKKFSHKWKGSSATSRDELDFGCAGDWTAVGGPADLGDRYYSTQQGGNRTSTASSATVPSLTHSRAHSSSSEFSNSTMDSSLPPSPTPCSGGFLTSTQPSPSSPLQPLPYTSRRQSDEILAVDALNHFFISVRLSQIAEDVSPVSTARASVSSTYRGSSSPPTAADILLSKNHAPPPPPSNNPGFEIDFIDSGVGSTFTPLELEIPSPSFSDSPSSHSSQGSFSILPYRRHTPSPIPDSDVAGALEELSEYFTSPLPSPRSERKQPTLLPSPTIFKRPSLSESAGRRPTRSGAAGVRIGFEAPSPTEERRVSYGWI</sequence>
<feature type="compositionally biased region" description="Low complexity" evidence="1">
    <location>
        <begin position="132"/>
        <end position="146"/>
    </location>
</feature>
<feature type="region of interest" description="Disordered" evidence="1">
    <location>
        <begin position="266"/>
        <end position="381"/>
    </location>
</feature>
<evidence type="ECO:0000256" key="1">
    <source>
        <dbReference type="SAM" id="MobiDB-lite"/>
    </source>
</evidence>
<organism evidence="2">
    <name type="scientific">Leucosporidium scottii</name>
    <dbReference type="NCBI Taxonomy" id="5278"/>
    <lineage>
        <taxon>Eukaryota</taxon>
        <taxon>Fungi</taxon>
        <taxon>Dikarya</taxon>
        <taxon>Basidiomycota</taxon>
        <taxon>Pucciniomycotina</taxon>
        <taxon>Microbotryomycetes</taxon>
        <taxon>Leucosporidiales</taxon>
        <taxon>Leucosporidium</taxon>
    </lineage>
</organism>
<feature type="compositionally biased region" description="Low complexity" evidence="1">
    <location>
        <begin position="271"/>
        <end position="289"/>
    </location>
</feature>